<sequence length="207" mass="23649">MSDSLPQNSSDPALPALRLTVIRWLQVLRDRLRRGEMSIGLGRNPDNRNGLPLDFPETVHPVWMVFQANSTRYSGSYRICLRYYPPTFQSPSRLWRIAWGNITLGTFEVPLSTFPVNADLVLEALAKSIHRRARSVLVSSLQTVVDINNPPAEYILETIRLTSQSRQDGGRVLTEWYWQQCLHEGNIQRCQNLVPYPGFSFCPLHAV</sequence>
<comment type="caution">
    <text evidence="1">The sequence shown here is derived from an EMBL/GenBank/DDBJ whole genome shotgun (WGS) entry which is preliminary data.</text>
</comment>
<evidence type="ECO:0000313" key="1">
    <source>
        <dbReference type="EMBL" id="KAK7038513.1"/>
    </source>
</evidence>
<evidence type="ECO:0000313" key="2">
    <source>
        <dbReference type="Proteomes" id="UP001362999"/>
    </source>
</evidence>
<accession>A0AAW0CIE2</accession>
<gene>
    <name evidence="1" type="ORF">R3P38DRAFT_546531</name>
</gene>
<name>A0AAW0CIE2_9AGAR</name>
<proteinExistence type="predicted"/>
<dbReference type="EMBL" id="JAWWNJ010000017">
    <property type="protein sequence ID" value="KAK7038513.1"/>
    <property type="molecule type" value="Genomic_DNA"/>
</dbReference>
<protein>
    <submittedName>
        <fullName evidence="1">Uncharacterized protein</fullName>
    </submittedName>
</protein>
<dbReference type="AlphaFoldDB" id="A0AAW0CIE2"/>
<organism evidence="1 2">
    <name type="scientific">Favolaschia claudopus</name>
    <dbReference type="NCBI Taxonomy" id="2862362"/>
    <lineage>
        <taxon>Eukaryota</taxon>
        <taxon>Fungi</taxon>
        <taxon>Dikarya</taxon>
        <taxon>Basidiomycota</taxon>
        <taxon>Agaricomycotina</taxon>
        <taxon>Agaricomycetes</taxon>
        <taxon>Agaricomycetidae</taxon>
        <taxon>Agaricales</taxon>
        <taxon>Marasmiineae</taxon>
        <taxon>Mycenaceae</taxon>
        <taxon>Favolaschia</taxon>
    </lineage>
</organism>
<dbReference type="Proteomes" id="UP001362999">
    <property type="component" value="Unassembled WGS sequence"/>
</dbReference>
<reference evidence="1 2" key="1">
    <citation type="journal article" date="2024" name="J Genomics">
        <title>Draft genome sequencing and assembly of Favolaschia claudopus CIRM-BRFM 2984 isolated from oak limbs.</title>
        <authorList>
            <person name="Navarro D."/>
            <person name="Drula E."/>
            <person name="Chaduli D."/>
            <person name="Cazenave R."/>
            <person name="Ahrendt S."/>
            <person name="Wang J."/>
            <person name="Lipzen A."/>
            <person name="Daum C."/>
            <person name="Barry K."/>
            <person name="Grigoriev I.V."/>
            <person name="Favel A."/>
            <person name="Rosso M.N."/>
            <person name="Martin F."/>
        </authorList>
    </citation>
    <scope>NUCLEOTIDE SEQUENCE [LARGE SCALE GENOMIC DNA]</scope>
    <source>
        <strain evidence="1 2">CIRM-BRFM 2984</strain>
    </source>
</reference>
<keyword evidence="2" id="KW-1185">Reference proteome</keyword>